<dbReference type="EMBL" id="EU016607">
    <property type="protein sequence ID" value="ABZ07705.1"/>
    <property type="molecule type" value="Genomic_DNA"/>
</dbReference>
<keyword evidence="1 3" id="KW-0689">Ribosomal protein</keyword>
<protein>
    <submittedName>
        <fullName evidence="3">Putative ribosomal protein S24e</fullName>
    </submittedName>
</protein>
<reference evidence="3" key="1">
    <citation type="journal article" date="2008" name="ISME J.">
        <title>Genomic patterns of recombination, clonal divergence and environment in marine microbial populations.</title>
        <authorList>
            <person name="Konstantinidis K.T."/>
            <person name="Delong E.F."/>
        </authorList>
    </citation>
    <scope>NUCLEOTIDE SEQUENCE</scope>
</reference>
<accession>B3T546</accession>
<evidence type="ECO:0000256" key="1">
    <source>
        <dbReference type="ARBA" id="ARBA00022980"/>
    </source>
</evidence>
<dbReference type="InterPro" id="IPR001976">
    <property type="entry name" value="Ribosomal_eS24"/>
</dbReference>
<dbReference type="InterPro" id="IPR012677">
    <property type="entry name" value="Nucleotide-bd_a/b_plait_sf"/>
</dbReference>
<sequence>MEIINRKENPLLNRVELSFRWEHSSDATPTLAEMVAAAAQAEPGAKADLVFVKNVNTRYGRPQTTGLALIYGAASAAKVEPEFIHSRHKSIHASSTPAEPIPVTVKEVKEVEPAAGIEATKGADES</sequence>
<keyword evidence="2" id="KW-0687">Ribonucleoprotein</keyword>
<dbReference type="InterPro" id="IPR012678">
    <property type="entry name" value="Ribosomal_uL23/eL15/eS24_sf"/>
</dbReference>
<dbReference type="GO" id="GO:0003735">
    <property type="term" value="F:structural constituent of ribosome"/>
    <property type="evidence" value="ECO:0007669"/>
    <property type="project" value="InterPro"/>
</dbReference>
<dbReference type="Pfam" id="PF01282">
    <property type="entry name" value="Ribosomal_S24e"/>
    <property type="match status" value="1"/>
</dbReference>
<proteinExistence type="predicted"/>
<evidence type="ECO:0000256" key="2">
    <source>
        <dbReference type="ARBA" id="ARBA00023274"/>
    </source>
</evidence>
<organism evidence="3">
    <name type="scientific">uncultured marine microorganism HF4000_ANIW137P11</name>
    <dbReference type="NCBI Taxonomy" id="455534"/>
    <lineage>
        <taxon>unclassified sequences</taxon>
        <taxon>environmental samples</taxon>
    </lineage>
</organism>
<name>B3T546_9ZZZZ</name>
<evidence type="ECO:0000313" key="3">
    <source>
        <dbReference type="EMBL" id="ABZ07705.1"/>
    </source>
</evidence>
<dbReference type="GO" id="GO:1990904">
    <property type="term" value="C:ribonucleoprotein complex"/>
    <property type="evidence" value="ECO:0007669"/>
    <property type="project" value="UniProtKB-KW"/>
</dbReference>
<dbReference type="AlphaFoldDB" id="B3T546"/>
<gene>
    <name evidence="3" type="ORF">ALOHA_HF4000ANIW137P11ctg1g17</name>
</gene>
<dbReference type="Gene3D" id="3.30.70.330">
    <property type="match status" value="1"/>
</dbReference>
<dbReference type="SUPFAM" id="SSF54189">
    <property type="entry name" value="Ribosomal proteins S24e, L23 and L15e"/>
    <property type="match status" value="1"/>
</dbReference>